<keyword evidence="8 9" id="KW-0472">Membrane</keyword>
<dbReference type="STRING" id="128403.WA1_15640"/>
<dbReference type="SUPFAM" id="SSF52540">
    <property type="entry name" value="P-loop containing nucleoside triphosphate hydrolases"/>
    <property type="match status" value="1"/>
</dbReference>
<keyword evidence="6" id="KW-0067">ATP-binding</keyword>
<evidence type="ECO:0000256" key="2">
    <source>
        <dbReference type="ARBA" id="ARBA00022448"/>
    </source>
</evidence>
<evidence type="ECO:0000256" key="4">
    <source>
        <dbReference type="ARBA" id="ARBA00022692"/>
    </source>
</evidence>
<dbReference type="CDD" id="cd18564">
    <property type="entry name" value="ABC_6TM_exporter_like"/>
    <property type="match status" value="1"/>
</dbReference>
<evidence type="ECO:0000259" key="10">
    <source>
        <dbReference type="PROSITE" id="PS50893"/>
    </source>
</evidence>
<dbReference type="InterPro" id="IPR027417">
    <property type="entry name" value="P-loop_NTPase"/>
</dbReference>
<dbReference type="InterPro" id="IPR039421">
    <property type="entry name" value="Type_1_exporter"/>
</dbReference>
<dbReference type="OrthoDB" id="544620at2"/>
<dbReference type="Proteomes" id="UP000076925">
    <property type="component" value="Unassembled WGS sequence"/>
</dbReference>
<feature type="transmembrane region" description="Helical" evidence="9">
    <location>
        <begin position="275"/>
        <end position="292"/>
    </location>
</feature>
<keyword evidence="7 9" id="KW-1133">Transmembrane helix</keyword>
<comment type="caution">
    <text evidence="12">The sequence shown here is derived from an EMBL/GenBank/DDBJ whole genome shotgun (WGS) entry which is preliminary data.</text>
</comment>
<sequence>MSRSPQKLQKSIPGLWEIVRRFWPQIRKQGFLLAISVLALLTKTGLALLEPWPLKILFDQIMATGFNTKSLGIPFLNGLNPVSLITVLALAMVAIAGLRSGAAYFSTLGLSLAANRIIAEVRGILYTHLQRLSLSFHYKARSGDLMTRVIHDIERLRGVTVTGVVPLLTSILTLVGMLCIVFWLNLELALIAIAVFPLFVLYSLHATKRLKEVARKQRRREGAMAADAAEAFSAIKVVQALSLEDMLEKTFSIHNKKNLKEDALVEKLHSRQERVVEVLAAIATALVLWRGVQLVLRHVITPGDLLIFITYLKNAFKPIGQLARYTEQITKATASGERIIDILDIVPEIRDSRGALNAPPFRGAVRFENVTFAYEPEKNVFKNLNLEVQPGQQIALVGPSGGGKSTLISLLLRLYDPLEGRILIDGHDIREYKLDSLRRQISIVLQESVLFATSVRENIAYGSLGASEKKIEAAARLANAHDFIMALPDGYDTILGDRGATLSGGQRQRIAIARAAIRNAPILIWDEPTTGLDKENERAVIAALENLAQGRTTFIITHDLHLVAHADVILYLEGGRVVERGTHKELMQNNGCYAALYRIQLAIYPQNTNNEESIEHLCN</sequence>
<dbReference type="InterPro" id="IPR011527">
    <property type="entry name" value="ABC1_TM_dom"/>
</dbReference>
<dbReference type="AlphaFoldDB" id="A0A139X9X5"/>
<dbReference type="PROSITE" id="PS50929">
    <property type="entry name" value="ABC_TM1F"/>
    <property type="match status" value="1"/>
</dbReference>
<evidence type="ECO:0000256" key="5">
    <source>
        <dbReference type="ARBA" id="ARBA00022741"/>
    </source>
</evidence>
<keyword evidence="3" id="KW-1003">Cell membrane</keyword>
<reference evidence="12 13" key="1">
    <citation type="journal article" date="2013" name="Genome Biol. Evol.">
        <title>Genomes of Stigonematalean cyanobacteria (subsection V) and the evolution of oxygenic photosynthesis from prokaryotes to plastids.</title>
        <authorList>
            <person name="Dagan T."/>
            <person name="Roettger M."/>
            <person name="Stucken K."/>
            <person name="Landan G."/>
            <person name="Koch R."/>
            <person name="Major P."/>
            <person name="Gould S.B."/>
            <person name="Goremykin V.V."/>
            <person name="Rippka R."/>
            <person name="Tandeau de Marsac N."/>
            <person name="Gugger M."/>
            <person name="Lockhart P.J."/>
            <person name="Allen J.F."/>
            <person name="Brune I."/>
            <person name="Maus I."/>
            <person name="Puhler A."/>
            <person name="Martin W.F."/>
        </authorList>
    </citation>
    <scope>NUCLEOTIDE SEQUENCE [LARGE SCALE GENOMIC DNA]</scope>
    <source>
        <strain evidence="12 13">PCC 7110</strain>
    </source>
</reference>
<evidence type="ECO:0000256" key="7">
    <source>
        <dbReference type="ARBA" id="ARBA00022989"/>
    </source>
</evidence>
<protein>
    <submittedName>
        <fullName evidence="12">Protein tyrosine phosphatase</fullName>
    </submittedName>
</protein>
<dbReference type="InterPro" id="IPR003593">
    <property type="entry name" value="AAA+_ATPase"/>
</dbReference>
<feature type="transmembrane region" description="Helical" evidence="9">
    <location>
        <begin position="158"/>
        <end position="183"/>
    </location>
</feature>
<dbReference type="InterPro" id="IPR017871">
    <property type="entry name" value="ABC_transporter-like_CS"/>
</dbReference>
<dbReference type="SUPFAM" id="SSF90123">
    <property type="entry name" value="ABC transporter transmembrane region"/>
    <property type="match status" value="1"/>
</dbReference>
<evidence type="ECO:0000256" key="6">
    <source>
        <dbReference type="ARBA" id="ARBA00022840"/>
    </source>
</evidence>
<keyword evidence="2" id="KW-0813">Transport</keyword>
<keyword evidence="13" id="KW-1185">Reference proteome</keyword>
<feature type="domain" description="ABC transporter" evidence="10">
    <location>
        <begin position="365"/>
        <end position="599"/>
    </location>
</feature>
<dbReference type="RefSeq" id="WP_017749421.1">
    <property type="nucleotide sequence ID" value="NZ_KQ976354.1"/>
</dbReference>
<dbReference type="PANTHER" id="PTHR43394:SF1">
    <property type="entry name" value="ATP-BINDING CASSETTE SUB-FAMILY B MEMBER 10, MITOCHONDRIAL"/>
    <property type="match status" value="1"/>
</dbReference>
<dbReference type="GO" id="GO:0015421">
    <property type="term" value="F:ABC-type oligopeptide transporter activity"/>
    <property type="evidence" value="ECO:0007669"/>
    <property type="project" value="TreeGrafter"/>
</dbReference>
<evidence type="ECO:0000313" key="12">
    <source>
        <dbReference type="EMBL" id="KYC41494.1"/>
    </source>
</evidence>
<name>A0A139X9X5_9CYAN</name>
<dbReference type="Gene3D" id="3.40.50.300">
    <property type="entry name" value="P-loop containing nucleotide triphosphate hydrolases"/>
    <property type="match status" value="1"/>
</dbReference>
<dbReference type="SMART" id="SM00382">
    <property type="entry name" value="AAA"/>
    <property type="match status" value="1"/>
</dbReference>
<dbReference type="Pfam" id="PF00005">
    <property type="entry name" value="ABC_tran"/>
    <property type="match status" value="1"/>
</dbReference>
<evidence type="ECO:0000256" key="9">
    <source>
        <dbReference type="SAM" id="Phobius"/>
    </source>
</evidence>
<dbReference type="Gene3D" id="1.20.1560.10">
    <property type="entry name" value="ABC transporter type 1, transmembrane domain"/>
    <property type="match status" value="1"/>
</dbReference>
<dbReference type="PROSITE" id="PS50893">
    <property type="entry name" value="ABC_TRANSPORTER_2"/>
    <property type="match status" value="1"/>
</dbReference>
<keyword evidence="5" id="KW-0547">Nucleotide-binding</keyword>
<dbReference type="GO" id="GO:0016887">
    <property type="term" value="F:ATP hydrolysis activity"/>
    <property type="evidence" value="ECO:0007669"/>
    <property type="project" value="InterPro"/>
</dbReference>
<accession>A0A139X9X5</accession>
<dbReference type="GO" id="GO:0005524">
    <property type="term" value="F:ATP binding"/>
    <property type="evidence" value="ECO:0007669"/>
    <property type="project" value="UniProtKB-KW"/>
</dbReference>
<dbReference type="FunFam" id="3.40.50.300:FF:000221">
    <property type="entry name" value="Multidrug ABC transporter ATP-binding protein"/>
    <property type="match status" value="1"/>
</dbReference>
<evidence type="ECO:0000256" key="8">
    <source>
        <dbReference type="ARBA" id="ARBA00023136"/>
    </source>
</evidence>
<proteinExistence type="predicted"/>
<feature type="domain" description="ABC transmembrane type-1" evidence="11">
    <location>
        <begin position="34"/>
        <end position="331"/>
    </location>
</feature>
<keyword evidence="4 9" id="KW-0812">Transmembrane</keyword>
<dbReference type="PROSITE" id="PS00211">
    <property type="entry name" value="ABC_TRANSPORTER_1"/>
    <property type="match status" value="1"/>
</dbReference>
<dbReference type="Pfam" id="PF00664">
    <property type="entry name" value="ABC_membrane"/>
    <property type="match status" value="1"/>
</dbReference>
<dbReference type="EMBL" id="ANNX02000020">
    <property type="protein sequence ID" value="KYC41494.1"/>
    <property type="molecule type" value="Genomic_DNA"/>
</dbReference>
<evidence type="ECO:0000313" key="13">
    <source>
        <dbReference type="Proteomes" id="UP000076925"/>
    </source>
</evidence>
<gene>
    <name evidence="12" type="ORF">WA1_15640</name>
</gene>
<dbReference type="GO" id="GO:0005886">
    <property type="term" value="C:plasma membrane"/>
    <property type="evidence" value="ECO:0007669"/>
    <property type="project" value="UniProtKB-SubCell"/>
</dbReference>
<dbReference type="InterPro" id="IPR003439">
    <property type="entry name" value="ABC_transporter-like_ATP-bd"/>
</dbReference>
<dbReference type="InterPro" id="IPR036640">
    <property type="entry name" value="ABC1_TM_sf"/>
</dbReference>
<evidence type="ECO:0000256" key="1">
    <source>
        <dbReference type="ARBA" id="ARBA00004651"/>
    </source>
</evidence>
<feature type="transmembrane region" description="Helical" evidence="9">
    <location>
        <begin position="189"/>
        <end position="207"/>
    </location>
</feature>
<evidence type="ECO:0000256" key="3">
    <source>
        <dbReference type="ARBA" id="ARBA00022475"/>
    </source>
</evidence>
<evidence type="ECO:0000259" key="11">
    <source>
        <dbReference type="PROSITE" id="PS50929"/>
    </source>
</evidence>
<organism evidence="12 13">
    <name type="scientific">Scytonema hofmannii PCC 7110</name>
    <dbReference type="NCBI Taxonomy" id="128403"/>
    <lineage>
        <taxon>Bacteria</taxon>
        <taxon>Bacillati</taxon>
        <taxon>Cyanobacteriota</taxon>
        <taxon>Cyanophyceae</taxon>
        <taxon>Nostocales</taxon>
        <taxon>Scytonemataceae</taxon>
        <taxon>Scytonema</taxon>
    </lineage>
</organism>
<feature type="transmembrane region" description="Helical" evidence="9">
    <location>
        <begin position="30"/>
        <end position="49"/>
    </location>
</feature>
<dbReference type="PANTHER" id="PTHR43394">
    <property type="entry name" value="ATP-DEPENDENT PERMEASE MDL1, MITOCHONDRIAL"/>
    <property type="match status" value="1"/>
</dbReference>
<comment type="subcellular location">
    <subcellularLocation>
        <location evidence="1">Cell membrane</location>
        <topology evidence="1">Multi-pass membrane protein</topology>
    </subcellularLocation>
</comment>
<feature type="transmembrane region" description="Helical" evidence="9">
    <location>
        <begin position="78"/>
        <end position="98"/>
    </location>
</feature>